<evidence type="ECO:0000313" key="2">
    <source>
        <dbReference type="EMBL" id="MET3690724.1"/>
    </source>
</evidence>
<protein>
    <submittedName>
        <fullName evidence="2">Cupin 2 domain-containing protein</fullName>
    </submittedName>
</protein>
<dbReference type="InterPro" id="IPR014710">
    <property type="entry name" value="RmlC-like_jellyroll"/>
</dbReference>
<name>A0ABV2KYU2_9HYPH</name>
<gene>
    <name evidence="2" type="ORF">ABID43_000243</name>
</gene>
<accession>A0ABV2KYU2</accession>
<dbReference type="Gene3D" id="2.60.120.10">
    <property type="entry name" value="Jelly Rolls"/>
    <property type="match status" value="1"/>
</dbReference>
<reference evidence="2 3" key="1">
    <citation type="submission" date="2024-06" db="EMBL/GenBank/DDBJ databases">
        <title>Genomic Encyclopedia of Type Strains, Phase IV (KMG-IV): sequencing the most valuable type-strain genomes for metagenomic binning, comparative biology and taxonomic classification.</title>
        <authorList>
            <person name="Goeker M."/>
        </authorList>
    </citation>
    <scope>NUCLEOTIDE SEQUENCE [LARGE SCALE GENOMIC DNA]</scope>
    <source>
        <strain evidence="2 3">DSM 21331</strain>
    </source>
</reference>
<dbReference type="InterPro" id="IPR011051">
    <property type="entry name" value="RmlC_Cupin_sf"/>
</dbReference>
<evidence type="ECO:0000259" key="1">
    <source>
        <dbReference type="Pfam" id="PF07883"/>
    </source>
</evidence>
<organism evidence="2 3">
    <name type="scientific">Methylobacterium goesingense</name>
    <dbReference type="NCBI Taxonomy" id="243690"/>
    <lineage>
        <taxon>Bacteria</taxon>
        <taxon>Pseudomonadati</taxon>
        <taxon>Pseudomonadota</taxon>
        <taxon>Alphaproteobacteria</taxon>
        <taxon>Hyphomicrobiales</taxon>
        <taxon>Methylobacteriaceae</taxon>
        <taxon>Methylobacterium</taxon>
    </lineage>
</organism>
<dbReference type="Proteomes" id="UP001549145">
    <property type="component" value="Unassembled WGS sequence"/>
</dbReference>
<dbReference type="CDD" id="cd06981">
    <property type="entry name" value="cupin_reut_a1446"/>
    <property type="match status" value="1"/>
</dbReference>
<dbReference type="SUPFAM" id="SSF51182">
    <property type="entry name" value="RmlC-like cupins"/>
    <property type="match status" value="1"/>
</dbReference>
<keyword evidence="3" id="KW-1185">Reference proteome</keyword>
<evidence type="ECO:0000313" key="3">
    <source>
        <dbReference type="Proteomes" id="UP001549145"/>
    </source>
</evidence>
<proteinExistence type="predicted"/>
<dbReference type="RefSeq" id="WP_238277469.1">
    <property type="nucleotide sequence ID" value="NZ_BPQL01000022.1"/>
</dbReference>
<dbReference type="InterPro" id="IPR013096">
    <property type="entry name" value="Cupin_2"/>
</dbReference>
<feature type="domain" description="Cupin type-2" evidence="1">
    <location>
        <begin position="49"/>
        <end position="106"/>
    </location>
</feature>
<dbReference type="Pfam" id="PF07883">
    <property type="entry name" value="Cupin_2"/>
    <property type="match status" value="1"/>
</dbReference>
<sequence>MAPVTPAANVFADLPDASAGEVFTDLLARPGCRIERIVSRGQITPVDRPYRQAHDEWVLLLAGAARLEMGGVETALAPGDHRMIPAGMTHRVTFTDPDRPTIWLAIHLGETDRPVQISADPG</sequence>
<dbReference type="EMBL" id="JBEPMM010000001">
    <property type="protein sequence ID" value="MET3690724.1"/>
    <property type="molecule type" value="Genomic_DNA"/>
</dbReference>
<comment type="caution">
    <text evidence="2">The sequence shown here is derived from an EMBL/GenBank/DDBJ whole genome shotgun (WGS) entry which is preliminary data.</text>
</comment>